<dbReference type="Proteomes" id="UP000054560">
    <property type="component" value="Unassembled WGS sequence"/>
</dbReference>
<dbReference type="STRING" id="667725.A0A0L0FBL5"/>
<feature type="non-terminal residue" evidence="2">
    <location>
        <position position="1"/>
    </location>
</feature>
<sequence>RNVEFSTGERPQRSASGKHAIRSSTPSSWVIPSDWATASHHVAIEIPFIPPHGPPTTHPPPAPPLPPSFSGSQNPFLPFLPQLFYLYRFPLLSFYPQILPSCPHTHHPSTTLLHPTPHHPPQHPPTSDSYPIILKQSKPIPPVPTPIVLPLPIPPTFLLSPNSPLLSPYPSLLSAIPTIQAPPSSIPLPTTHPNIPPLPTPTPLPHPTTPPPDITQDFGFEPNLAAFYTRHDSNIYDPKPSVSR</sequence>
<evidence type="ECO:0000313" key="3">
    <source>
        <dbReference type="Proteomes" id="UP000054560"/>
    </source>
</evidence>
<keyword evidence="3" id="KW-1185">Reference proteome</keyword>
<feature type="region of interest" description="Disordered" evidence="1">
    <location>
        <begin position="46"/>
        <end position="68"/>
    </location>
</feature>
<reference evidence="2 3" key="1">
    <citation type="submission" date="2011-02" db="EMBL/GenBank/DDBJ databases">
        <title>The Genome Sequence of Sphaeroforma arctica JP610.</title>
        <authorList>
            <consortium name="The Broad Institute Genome Sequencing Platform"/>
            <person name="Russ C."/>
            <person name="Cuomo C."/>
            <person name="Young S.K."/>
            <person name="Zeng Q."/>
            <person name="Gargeya S."/>
            <person name="Alvarado L."/>
            <person name="Berlin A."/>
            <person name="Chapman S.B."/>
            <person name="Chen Z."/>
            <person name="Freedman E."/>
            <person name="Gellesch M."/>
            <person name="Goldberg J."/>
            <person name="Griggs A."/>
            <person name="Gujja S."/>
            <person name="Heilman E."/>
            <person name="Heiman D."/>
            <person name="Howarth C."/>
            <person name="Mehta T."/>
            <person name="Neiman D."/>
            <person name="Pearson M."/>
            <person name="Roberts A."/>
            <person name="Saif S."/>
            <person name="Shea T."/>
            <person name="Shenoy N."/>
            <person name="Sisk P."/>
            <person name="Stolte C."/>
            <person name="Sykes S."/>
            <person name="White J."/>
            <person name="Yandava C."/>
            <person name="Burger G."/>
            <person name="Gray M.W."/>
            <person name="Holland P.W.H."/>
            <person name="King N."/>
            <person name="Lang F.B.F."/>
            <person name="Roger A.J."/>
            <person name="Ruiz-Trillo I."/>
            <person name="Haas B."/>
            <person name="Nusbaum C."/>
            <person name="Birren B."/>
        </authorList>
    </citation>
    <scope>NUCLEOTIDE SEQUENCE [LARGE SCALE GENOMIC DNA]</scope>
    <source>
        <strain evidence="2 3">JP610</strain>
    </source>
</reference>
<dbReference type="EMBL" id="KQ245566">
    <property type="protein sequence ID" value="KNC73478.1"/>
    <property type="molecule type" value="Genomic_DNA"/>
</dbReference>
<evidence type="ECO:0000256" key="1">
    <source>
        <dbReference type="SAM" id="MobiDB-lite"/>
    </source>
</evidence>
<feature type="compositionally biased region" description="Pro residues" evidence="1">
    <location>
        <begin position="48"/>
        <end position="67"/>
    </location>
</feature>
<dbReference type="GeneID" id="25914468"/>
<accession>A0A0L0FBL5</accession>
<feature type="region of interest" description="Disordered" evidence="1">
    <location>
        <begin position="1"/>
        <end position="27"/>
    </location>
</feature>
<dbReference type="RefSeq" id="XP_014147380.1">
    <property type="nucleotide sequence ID" value="XM_014291905.1"/>
</dbReference>
<feature type="compositionally biased region" description="Pro residues" evidence="1">
    <location>
        <begin position="194"/>
        <end position="213"/>
    </location>
</feature>
<proteinExistence type="predicted"/>
<evidence type="ECO:0000313" key="2">
    <source>
        <dbReference type="EMBL" id="KNC73478.1"/>
    </source>
</evidence>
<gene>
    <name evidence="2" type="ORF">SARC_13964</name>
</gene>
<feature type="region of interest" description="Disordered" evidence="1">
    <location>
        <begin position="188"/>
        <end position="220"/>
    </location>
</feature>
<name>A0A0L0FBL5_9EUKA</name>
<organism evidence="2 3">
    <name type="scientific">Sphaeroforma arctica JP610</name>
    <dbReference type="NCBI Taxonomy" id="667725"/>
    <lineage>
        <taxon>Eukaryota</taxon>
        <taxon>Ichthyosporea</taxon>
        <taxon>Ichthyophonida</taxon>
        <taxon>Sphaeroforma</taxon>
    </lineage>
</organism>
<dbReference type="AlphaFoldDB" id="A0A0L0FBL5"/>
<feature type="region of interest" description="Disordered" evidence="1">
    <location>
        <begin position="108"/>
        <end position="129"/>
    </location>
</feature>
<protein>
    <submittedName>
        <fullName evidence="2">Uncharacterized protein</fullName>
    </submittedName>
</protein>